<comment type="caution">
    <text evidence="5">The sequence shown here is derived from an EMBL/GenBank/DDBJ whole genome shotgun (WGS) entry which is preliminary data.</text>
</comment>
<sequence length="232" mass="25161">MSHSTDPESRLEHSWRANAAAWSSAVREQRIASRRAGTDAAIIDAVVRTGARRVLDLGCGEGWLARALAARGREVVGIDASPELVSAARALGGGRFEIASYAGLAARTQAFGVFDAVACNFSLLGEDVQMPLRAAREALRSGGSLVVQTVHPWAACGNDPYVDGWRIETFETFGGKFNEPMPWYFRTLSSWLRDLRSNSFVIDEMIEPVDPASGRPLSLLLRCSPQDPNAIT</sequence>
<dbReference type="EMBL" id="BAAAEU010000024">
    <property type="protein sequence ID" value="GAA0722117.1"/>
    <property type="molecule type" value="Genomic_DNA"/>
</dbReference>
<evidence type="ECO:0000256" key="2">
    <source>
        <dbReference type="ARBA" id="ARBA00022679"/>
    </source>
</evidence>
<evidence type="ECO:0000259" key="4">
    <source>
        <dbReference type="Pfam" id="PF13649"/>
    </source>
</evidence>
<organism evidence="5 6">
    <name type="scientific">Dokdonella soli</name>
    <dbReference type="NCBI Taxonomy" id="529810"/>
    <lineage>
        <taxon>Bacteria</taxon>
        <taxon>Pseudomonadati</taxon>
        <taxon>Pseudomonadota</taxon>
        <taxon>Gammaproteobacteria</taxon>
        <taxon>Lysobacterales</taxon>
        <taxon>Rhodanobacteraceae</taxon>
        <taxon>Dokdonella</taxon>
    </lineage>
</organism>
<feature type="domain" description="Methyltransferase" evidence="4">
    <location>
        <begin position="54"/>
        <end position="143"/>
    </location>
</feature>
<dbReference type="PANTHER" id="PTHR43464:SF19">
    <property type="entry name" value="UBIQUINONE BIOSYNTHESIS O-METHYLTRANSFERASE, MITOCHONDRIAL"/>
    <property type="match status" value="1"/>
</dbReference>
<evidence type="ECO:0000256" key="1">
    <source>
        <dbReference type="ARBA" id="ARBA00022603"/>
    </source>
</evidence>
<keyword evidence="6" id="KW-1185">Reference proteome</keyword>
<protein>
    <recommendedName>
        <fullName evidence="4">Methyltransferase domain-containing protein</fullName>
    </recommendedName>
</protein>
<dbReference type="Proteomes" id="UP001501523">
    <property type="component" value="Unassembled WGS sequence"/>
</dbReference>
<keyword evidence="2" id="KW-0808">Transferase</keyword>
<dbReference type="InterPro" id="IPR029063">
    <property type="entry name" value="SAM-dependent_MTases_sf"/>
</dbReference>
<keyword evidence="3" id="KW-0949">S-adenosyl-L-methionine</keyword>
<evidence type="ECO:0000313" key="5">
    <source>
        <dbReference type="EMBL" id="GAA0722117.1"/>
    </source>
</evidence>
<evidence type="ECO:0000256" key="3">
    <source>
        <dbReference type="ARBA" id="ARBA00022691"/>
    </source>
</evidence>
<accession>A0ABN1IVL3</accession>
<reference evidence="5 6" key="1">
    <citation type="journal article" date="2019" name="Int. J. Syst. Evol. Microbiol.">
        <title>The Global Catalogue of Microorganisms (GCM) 10K type strain sequencing project: providing services to taxonomists for standard genome sequencing and annotation.</title>
        <authorList>
            <consortium name="The Broad Institute Genomics Platform"/>
            <consortium name="The Broad Institute Genome Sequencing Center for Infectious Disease"/>
            <person name="Wu L."/>
            <person name="Ma J."/>
        </authorList>
    </citation>
    <scope>NUCLEOTIDE SEQUENCE [LARGE SCALE GENOMIC DNA]</scope>
    <source>
        <strain evidence="5 6">JCM 15421</strain>
    </source>
</reference>
<dbReference type="CDD" id="cd02440">
    <property type="entry name" value="AdoMet_MTases"/>
    <property type="match status" value="1"/>
</dbReference>
<evidence type="ECO:0000313" key="6">
    <source>
        <dbReference type="Proteomes" id="UP001501523"/>
    </source>
</evidence>
<gene>
    <name evidence="5" type="ORF">GCM10009105_33040</name>
</gene>
<dbReference type="Gene3D" id="3.40.50.150">
    <property type="entry name" value="Vaccinia Virus protein VP39"/>
    <property type="match status" value="1"/>
</dbReference>
<dbReference type="InterPro" id="IPR041698">
    <property type="entry name" value="Methyltransf_25"/>
</dbReference>
<proteinExistence type="predicted"/>
<keyword evidence="1" id="KW-0489">Methyltransferase</keyword>
<dbReference type="SUPFAM" id="SSF53335">
    <property type="entry name" value="S-adenosyl-L-methionine-dependent methyltransferases"/>
    <property type="match status" value="1"/>
</dbReference>
<name>A0ABN1IVL3_9GAMM</name>
<dbReference type="RefSeq" id="WP_343793144.1">
    <property type="nucleotide sequence ID" value="NZ_BAAAEU010000024.1"/>
</dbReference>
<dbReference type="PANTHER" id="PTHR43464">
    <property type="entry name" value="METHYLTRANSFERASE"/>
    <property type="match status" value="1"/>
</dbReference>
<dbReference type="Pfam" id="PF13649">
    <property type="entry name" value="Methyltransf_25"/>
    <property type="match status" value="1"/>
</dbReference>